<organism evidence="2 3">
    <name type="scientific">Mucilaginibacter myungsuensis</name>
    <dbReference type="NCBI Taxonomy" id="649104"/>
    <lineage>
        <taxon>Bacteria</taxon>
        <taxon>Pseudomonadati</taxon>
        <taxon>Bacteroidota</taxon>
        <taxon>Sphingobacteriia</taxon>
        <taxon>Sphingobacteriales</taxon>
        <taxon>Sphingobacteriaceae</taxon>
        <taxon>Mucilaginibacter</taxon>
    </lineage>
</organism>
<name>A0A929KUS2_9SPHI</name>
<sequence length="236" mass="27040">MRTLLTLSLCLFAYVCLAQFTVDRTLTSRYNAAFARLPKEFRDNLNRLMSDTANHNDVIRDLAVHTKDVIDTLNKKDAPDYSHLNAFELDTNPKTGRATKHYFGTYKKPAESIHPNFCSAELRGDTLIITSGFMFPYVVHKIVNGKVTSVYQVYQKGDLIYSLDLKQKPTSELDIPMSAVLKLSTFKFKTGQTLYGQVSYATRGYYTQNSAFKHNYMHSRLWGTYVFKAMIMPPRN</sequence>
<feature type="signal peptide" evidence="1">
    <location>
        <begin position="1"/>
        <end position="18"/>
    </location>
</feature>
<feature type="chain" id="PRO_5037940205" evidence="1">
    <location>
        <begin position="19"/>
        <end position="236"/>
    </location>
</feature>
<comment type="caution">
    <text evidence="2">The sequence shown here is derived from an EMBL/GenBank/DDBJ whole genome shotgun (WGS) entry which is preliminary data.</text>
</comment>
<evidence type="ECO:0000256" key="1">
    <source>
        <dbReference type="SAM" id="SignalP"/>
    </source>
</evidence>
<keyword evidence="3" id="KW-1185">Reference proteome</keyword>
<evidence type="ECO:0000313" key="2">
    <source>
        <dbReference type="EMBL" id="MBE9660278.1"/>
    </source>
</evidence>
<dbReference type="EMBL" id="JADFFL010000001">
    <property type="protein sequence ID" value="MBE9660278.1"/>
    <property type="molecule type" value="Genomic_DNA"/>
</dbReference>
<evidence type="ECO:0000313" key="3">
    <source>
        <dbReference type="Proteomes" id="UP000622475"/>
    </source>
</evidence>
<proteinExistence type="predicted"/>
<accession>A0A929KUS2</accession>
<protein>
    <submittedName>
        <fullName evidence="2">Uncharacterized protein</fullName>
    </submittedName>
</protein>
<keyword evidence="1" id="KW-0732">Signal</keyword>
<dbReference type="Proteomes" id="UP000622475">
    <property type="component" value="Unassembled WGS sequence"/>
</dbReference>
<dbReference type="RefSeq" id="WP_194109486.1">
    <property type="nucleotide sequence ID" value="NZ_JADFFL010000001.1"/>
</dbReference>
<dbReference type="AlphaFoldDB" id="A0A929KUS2"/>
<gene>
    <name evidence="2" type="ORF">IRJ16_00130</name>
</gene>
<reference evidence="2" key="1">
    <citation type="submission" date="2020-10" db="EMBL/GenBank/DDBJ databases">
        <title>Mucilaginibacter mali sp. nov., isolated from rhizosphere soil of apple orchard.</title>
        <authorList>
            <person name="Lee J.-S."/>
            <person name="Kim H.S."/>
            <person name="Kim J.-S."/>
        </authorList>
    </citation>
    <scope>NUCLEOTIDE SEQUENCE</scope>
    <source>
        <strain evidence="2">KCTC 22746</strain>
    </source>
</reference>